<gene>
    <name evidence="2" type="ORF">WA026_009278</name>
</gene>
<organism evidence="2 3">
    <name type="scientific">Henosepilachna vigintioctopunctata</name>
    <dbReference type="NCBI Taxonomy" id="420089"/>
    <lineage>
        <taxon>Eukaryota</taxon>
        <taxon>Metazoa</taxon>
        <taxon>Ecdysozoa</taxon>
        <taxon>Arthropoda</taxon>
        <taxon>Hexapoda</taxon>
        <taxon>Insecta</taxon>
        <taxon>Pterygota</taxon>
        <taxon>Neoptera</taxon>
        <taxon>Endopterygota</taxon>
        <taxon>Coleoptera</taxon>
        <taxon>Polyphaga</taxon>
        <taxon>Cucujiformia</taxon>
        <taxon>Coccinelloidea</taxon>
        <taxon>Coccinellidae</taxon>
        <taxon>Epilachninae</taxon>
        <taxon>Epilachnini</taxon>
        <taxon>Henosepilachna</taxon>
    </lineage>
</organism>
<feature type="chain" id="PRO_5043811053" evidence="1">
    <location>
        <begin position="23"/>
        <end position="333"/>
    </location>
</feature>
<comment type="caution">
    <text evidence="2">The sequence shown here is derived from an EMBL/GenBank/DDBJ whole genome shotgun (WGS) entry which is preliminary data.</text>
</comment>
<reference evidence="2 3" key="1">
    <citation type="submission" date="2023-03" db="EMBL/GenBank/DDBJ databases">
        <title>Genome insight into feeding habits of ladybird beetles.</title>
        <authorList>
            <person name="Li H.-S."/>
            <person name="Huang Y.-H."/>
            <person name="Pang H."/>
        </authorList>
    </citation>
    <scope>NUCLEOTIDE SEQUENCE [LARGE SCALE GENOMIC DNA]</scope>
    <source>
        <strain evidence="2">SYSU_2023b</strain>
        <tissue evidence="2">Whole body</tissue>
    </source>
</reference>
<accession>A0AAW1UR96</accession>
<evidence type="ECO:0000313" key="2">
    <source>
        <dbReference type="EMBL" id="KAK9885055.1"/>
    </source>
</evidence>
<evidence type="ECO:0000256" key="1">
    <source>
        <dbReference type="SAM" id="SignalP"/>
    </source>
</evidence>
<dbReference type="Proteomes" id="UP001431783">
    <property type="component" value="Unassembled WGS sequence"/>
</dbReference>
<dbReference type="EMBL" id="JARQZJ010000094">
    <property type="protein sequence ID" value="KAK9885055.1"/>
    <property type="molecule type" value="Genomic_DNA"/>
</dbReference>
<evidence type="ECO:0000313" key="3">
    <source>
        <dbReference type="Proteomes" id="UP001431783"/>
    </source>
</evidence>
<name>A0AAW1UR96_9CUCU</name>
<keyword evidence="3" id="KW-1185">Reference proteome</keyword>
<keyword evidence="1" id="KW-0732">Signal</keyword>
<dbReference type="AlphaFoldDB" id="A0AAW1UR96"/>
<sequence length="333" mass="36558">MHYKVHFSLYVVLFFGTYGVSSINAVSLEDYTASVEKNPIVEYMLQKYVAPRLELSLKNTQNDTNQLISIINNIFGSAILNENGDNIQIDYNNLKIFVKQQGRNALTQIIGTNDIILSILAQHRLSSSLDHYFSPLEGSIRNASFPVRIQSRQRRAVPPGSLETVLVNNVFSNLIGPFIGPIQIFVNQSLVSVGLALADLRQQPTTAADFFTSIRVSLINEAITQVINFVETIRNQLNIILAPLAPTPAAPRAIFKRAASTEIGTTSTRSAIDILLSPLRFLAGIILGPLHNILRSVITNTFVNLRPVVGGIILGPLESLLQAIVNLIPCTNC</sequence>
<feature type="signal peptide" evidence="1">
    <location>
        <begin position="1"/>
        <end position="22"/>
    </location>
</feature>
<proteinExistence type="predicted"/>
<protein>
    <submittedName>
        <fullName evidence="2">Uncharacterized protein</fullName>
    </submittedName>
</protein>